<evidence type="ECO:0000256" key="1">
    <source>
        <dbReference type="ARBA" id="ARBA00022555"/>
    </source>
</evidence>
<evidence type="ECO:0000313" key="5">
    <source>
        <dbReference type="EMBL" id="PZD72388.1"/>
    </source>
</evidence>
<evidence type="ECO:0000259" key="4">
    <source>
        <dbReference type="PROSITE" id="PS50886"/>
    </source>
</evidence>
<organism evidence="5 6">
    <name type="scientific">Acaryochloris thomasi RCC1774</name>
    <dbReference type="NCBI Taxonomy" id="1764569"/>
    <lineage>
        <taxon>Bacteria</taxon>
        <taxon>Bacillati</taxon>
        <taxon>Cyanobacteriota</taxon>
        <taxon>Cyanophyceae</taxon>
        <taxon>Acaryochloridales</taxon>
        <taxon>Acaryochloridaceae</taxon>
        <taxon>Acaryochloris</taxon>
        <taxon>Acaryochloris thomasi</taxon>
    </lineage>
</organism>
<dbReference type="PROSITE" id="PS50886">
    <property type="entry name" value="TRBD"/>
    <property type="match status" value="1"/>
</dbReference>
<dbReference type="EC" id="6.1.1.20" evidence="5"/>
<dbReference type="Proteomes" id="UP000248857">
    <property type="component" value="Unassembled WGS sequence"/>
</dbReference>
<evidence type="ECO:0000256" key="3">
    <source>
        <dbReference type="PROSITE-ProRule" id="PRU00209"/>
    </source>
</evidence>
<proteinExistence type="predicted"/>
<dbReference type="InterPro" id="IPR002547">
    <property type="entry name" value="tRNA-bd_dom"/>
</dbReference>
<sequence length="431" mass="47561">MTVMVMEVKSVNQHLNADALKVYAMQAPGCPAIQIIANLERVYEVGDRISIAQVNSVLKDGTKIKATRLRGLVSYGMALGKTDAPVGQDLSDLYCQKSVAQSVQLQRWPSMELLYNVRRNLIALDATPVVTYRAKIKLDGTNAGVQVFSDGRVAAQSRSQIITPGDDNMGFAHWVSQHIDYFARLAGREHLTLFGEWCGQGIQKRTAISQIDRKIFAVFAVQTGGVENEVAKLEVDPEKIAELLPAHPDVFVLPFMGEPLTLDYGSRDQLESAATAINQLVTEVEHTDPWVKDTFGIEGLGEGVVLYPQSIPADRLTYPELMFKAKGEKHQVVKTKKPVQLDPERVKSIDQFVDLVVTSARLEQGVTEACSGCLEISQMGAFLKWLAMDVQKESGAELEVAQLSWKDVNRAVTDAGKKWFRDRVMSVGVAQ</sequence>
<keyword evidence="1 3" id="KW-0820">tRNA-binding</keyword>
<evidence type="ECO:0000256" key="2">
    <source>
        <dbReference type="ARBA" id="ARBA00022884"/>
    </source>
</evidence>
<dbReference type="InterPro" id="IPR012340">
    <property type="entry name" value="NA-bd_OB-fold"/>
</dbReference>
<keyword evidence="6" id="KW-1185">Reference proteome</keyword>
<dbReference type="OrthoDB" id="9255590at2"/>
<dbReference type="SUPFAM" id="SSF50249">
    <property type="entry name" value="Nucleic acid-binding proteins"/>
    <property type="match status" value="1"/>
</dbReference>
<name>A0A2W1JFL2_9CYAN</name>
<dbReference type="Gene3D" id="2.40.50.140">
    <property type="entry name" value="Nucleic acid-binding proteins"/>
    <property type="match status" value="1"/>
</dbReference>
<evidence type="ECO:0000313" key="6">
    <source>
        <dbReference type="Proteomes" id="UP000248857"/>
    </source>
</evidence>
<dbReference type="SUPFAM" id="SSF56091">
    <property type="entry name" value="DNA ligase/mRNA capping enzyme, catalytic domain"/>
    <property type="match status" value="1"/>
</dbReference>
<dbReference type="Gene3D" id="3.30.470.30">
    <property type="entry name" value="DNA ligase/mRNA capping enzyme"/>
    <property type="match status" value="1"/>
</dbReference>
<reference evidence="5 6" key="1">
    <citation type="journal article" date="2018" name="Sci. Rep.">
        <title>A novel species of the marine cyanobacterium Acaryochloris with a unique pigment content and lifestyle.</title>
        <authorList>
            <person name="Partensky F."/>
            <person name="Six C."/>
            <person name="Ratin M."/>
            <person name="Garczarek L."/>
            <person name="Vaulot D."/>
            <person name="Probert I."/>
            <person name="Calteau A."/>
            <person name="Gourvil P."/>
            <person name="Marie D."/>
            <person name="Grebert T."/>
            <person name="Bouchier C."/>
            <person name="Le Panse S."/>
            <person name="Gachenot M."/>
            <person name="Rodriguez F."/>
            <person name="Garrido J.L."/>
        </authorList>
    </citation>
    <scope>NUCLEOTIDE SEQUENCE [LARGE SCALE GENOMIC DNA]</scope>
    <source>
        <strain evidence="5 6">RCC1774</strain>
    </source>
</reference>
<dbReference type="AlphaFoldDB" id="A0A2W1JFL2"/>
<dbReference type="EMBL" id="PQWO01000010">
    <property type="protein sequence ID" value="PZD72388.1"/>
    <property type="molecule type" value="Genomic_DNA"/>
</dbReference>
<protein>
    <submittedName>
        <fullName evidence="5">Phenylalanine--tRNA ligase beta subunit</fullName>
        <ecNumber evidence="5">6.1.1.20</ecNumber>
    </submittedName>
</protein>
<accession>A0A2W1JFL2</accession>
<comment type="caution">
    <text evidence="5">The sequence shown here is derived from an EMBL/GenBank/DDBJ whole genome shotgun (WGS) entry which is preliminary data.</text>
</comment>
<feature type="domain" description="TRNA-binding" evidence="4">
    <location>
        <begin position="1"/>
        <end position="106"/>
    </location>
</feature>
<keyword evidence="5" id="KW-0436">Ligase</keyword>
<keyword evidence="2 3" id="KW-0694">RNA-binding</keyword>
<dbReference type="RefSeq" id="WP_110986987.1">
    <property type="nucleotide sequence ID" value="NZ_CAWNWM010000010.1"/>
</dbReference>
<dbReference type="InterPro" id="IPR021122">
    <property type="entry name" value="RNA_ligase_dom_REL/Rnl2"/>
</dbReference>
<dbReference type="Pfam" id="PF09414">
    <property type="entry name" value="RNA_ligase"/>
    <property type="match status" value="1"/>
</dbReference>
<dbReference type="GO" id="GO:0000049">
    <property type="term" value="F:tRNA binding"/>
    <property type="evidence" value="ECO:0007669"/>
    <property type="project" value="UniProtKB-UniRule"/>
</dbReference>
<gene>
    <name evidence="5" type="primary">pheT_2</name>
    <name evidence="5" type="ORF">C1752_03557</name>
</gene>
<dbReference type="GO" id="GO:0004826">
    <property type="term" value="F:phenylalanine-tRNA ligase activity"/>
    <property type="evidence" value="ECO:0007669"/>
    <property type="project" value="UniProtKB-EC"/>
</dbReference>